<dbReference type="InterPro" id="IPR036187">
    <property type="entry name" value="DNA_mismatch_repair_MutS_sf"/>
</dbReference>
<dbReference type="InterPro" id="IPR007696">
    <property type="entry name" value="DNA_mismatch_repair_MutS_core"/>
</dbReference>
<comment type="function">
    <text evidence="7">Acts as a ribosome collision sensor, splitting the ribosome into its 2 subunits. Detects stalled/collided 70S ribosomes which it binds and splits by an ATP-hydrolysis driven conformational change. Acts upstream of the ribosome quality control system (RQC), a ribosome-associated complex that mediates the extraction of incompletely synthesized nascent chains from stalled ribosomes and their subsequent degradation. Probably generates substrates for RQC.</text>
</comment>
<dbReference type="Pfam" id="PF20297">
    <property type="entry name" value="MSSS"/>
    <property type="match status" value="1"/>
</dbReference>
<dbReference type="PANTHER" id="PTHR48466:SF2">
    <property type="entry name" value="OS10G0509000 PROTEIN"/>
    <property type="match status" value="1"/>
</dbReference>
<dbReference type="InterPro" id="IPR027417">
    <property type="entry name" value="P-loop_NTPase"/>
</dbReference>
<dbReference type="GO" id="GO:0140664">
    <property type="term" value="F:ATP-dependent DNA damage sensor activity"/>
    <property type="evidence" value="ECO:0007669"/>
    <property type="project" value="InterPro"/>
</dbReference>
<dbReference type="EMBL" id="AE017126">
    <property type="protein sequence ID" value="AAP99291.1"/>
    <property type="molecule type" value="Genomic_DNA"/>
</dbReference>
<dbReference type="EnsemblBacteria" id="AAP99291">
    <property type="protein sequence ID" value="AAP99291"/>
    <property type="gene ID" value="Pro_0245"/>
</dbReference>
<sequence length="805" mass="89905">MSYQYSDSESCVADIACDETLDLLEWPRLCEQLASFASTSQGQKKCKTCSIPDDIKTTRRYLSETIEIGSIDEEIEGGISFLGVNYLDQILLRSSKGGVLSGLELLSVAETLKAARRLRRQIYDPLSRPIISSLLSDLATLPELQRLIEFGLEEGGRVADRASEKLSELRRQVYILRIERRDLLKDLIRKCNSFLQDTVIAERYNRPVLALKSGAIDQLLGTIHDNSASGNTVFLEPKAVIPLGNRIEEFEAKILVEEQRLLAYWSEEVGTNFQVLESLSQILLRLEFALARARYSNWLGGVAPQIRDEEDAPFIIQEFRHPLLIWQEHYEQGDVVIPISFEVSSDLRVVAITGPNTGGKTVTLKSIGLAILMTKLGLFLPCVGEPSLPWCNQVLADIGDEQSLQQNLSTFSGHVVRIIRILDAIAIRSGPSIILLDELGAGTDPTEGTALAIALLKTFADRARLTIATTHFGELKALKYHDSRFENASVGFDSETIRPTYHLQWGIPGKSNALAIARRLGLDHLVANRAQDLIGSNGVDNVNQVIQGLEEQRQRQQDAAEEAAALLARTEMLHDELMSRWHKQCQQSEDFQERGRKELEISIREGQVEVRELIRRLRDRSADGEIARKTGQRLRRIENIHRQQKSFKNERAWSPKAGDRVRLISIGKAGEVISVSADGRQLTVMCGLFRSIVDLHAVESLDGQKPNLPDSVVNIKTTTPLSNSANIRTKRNTVDVRGLRVHEAESVIEEKLRNMVGPLWVVHGIGTGRLKKGLTEWLDNLDYVEKITTAEQVDGGAGCSIIWLK</sequence>
<dbReference type="PANTHER" id="PTHR48466">
    <property type="entry name" value="OS10G0509000 PROTEIN-RELATED"/>
    <property type="match status" value="1"/>
</dbReference>
<evidence type="ECO:0000256" key="5">
    <source>
        <dbReference type="ARBA" id="ARBA00022884"/>
    </source>
</evidence>
<proteinExistence type="inferred from homology"/>
<comment type="function">
    <text evidence="7">Endonuclease that is involved in the suppression of homologous recombination and thus may have a key role in the control of bacterial genetic diversity.</text>
</comment>
<evidence type="ECO:0000259" key="9">
    <source>
        <dbReference type="PROSITE" id="PS50828"/>
    </source>
</evidence>
<dbReference type="GO" id="GO:0016887">
    <property type="term" value="F:ATP hydrolysis activity"/>
    <property type="evidence" value="ECO:0007669"/>
    <property type="project" value="InterPro"/>
</dbReference>
<dbReference type="PROSITE" id="PS00486">
    <property type="entry name" value="DNA_MISMATCH_REPAIR_2"/>
    <property type="match status" value="1"/>
</dbReference>
<reference evidence="10 11" key="1">
    <citation type="journal article" date="2003" name="Proc. Natl. Acad. Sci. U.S.A.">
        <title>Genome sequence of the cyanobacterium Prochlorococcus marinus SS120, a nearly minimal oxyphototrophic genome.</title>
        <authorList>
            <person name="Dufresne A."/>
            <person name="Salanoubat M."/>
            <person name="Partensky F."/>
            <person name="Artiguenave F."/>
            <person name="Axmann I.M."/>
            <person name="Barbe V."/>
            <person name="Duprat S."/>
            <person name="Galperin M.Y."/>
            <person name="Koonin E.V."/>
            <person name="Le Gall F."/>
            <person name="Makarova K.S."/>
            <person name="Ostrowski M."/>
            <person name="Oztas S."/>
            <person name="Robert C."/>
            <person name="Rogozin I.B."/>
            <person name="Scanlan D.J."/>
            <person name="Tandeau de Marsac N."/>
            <person name="Weissenbach J."/>
            <person name="Wincker P."/>
            <person name="Wolf Y.I."/>
            <person name="Hess W.R."/>
        </authorList>
    </citation>
    <scope>NUCLEOTIDE SEQUENCE [LARGE SCALE GENOMIC DNA]</scope>
    <source>
        <strain evidence="11">SARG / CCMP1375 / SS120</strain>
    </source>
</reference>
<evidence type="ECO:0000256" key="8">
    <source>
        <dbReference type="SAM" id="Coils"/>
    </source>
</evidence>
<keyword evidence="6 7" id="KW-0238">DNA-binding</keyword>
<comment type="similarity">
    <text evidence="7">Belongs to the DNA mismatch repair MutS family. MutS2 subfamily.</text>
</comment>
<evidence type="ECO:0000256" key="4">
    <source>
        <dbReference type="ARBA" id="ARBA00022840"/>
    </source>
</evidence>
<dbReference type="InterPro" id="IPR045076">
    <property type="entry name" value="MutS"/>
</dbReference>
<name>Q7VDX0_PROMA</name>
<dbReference type="GO" id="GO:0045910">
    <property type="term" value="P:negative regulation of DNA recombination"/>
    <property type="evidence" value="ECO:0007669"/>
    <property type="project" value="InterPro"/>
</dbReference>
<evidence type="ECO:0000256" key="1">
    <source>
        <dbReference type="ARBA" id="ARBA00022730"/>
    </source>
</evidence>
<dbReference type="AlphaFoldDB" id="Q7VDX0"/>
<dbReference type="Gene3D" id="3.30.1370.110">
    <property type="match status" value="1"/>
</dbReference>
<keyword evidence="1 7" id="KW-0699">rRNA-binding</keyword>
<dbReference type="InterPro" id="IPR002625">
    <property type="entry name" value="Smr_dom"/>
</dbReference>
<dbReference type="RefSeq" id="WP_011124400.1">
    <property type="nucleotide sequence ID" value="NC_005042.1"/>
</dbReference>
<dbReference type="SMART" id="SM00533">
    <property type="entry name" value="MUTSd"/>
    <property type="match status" value="1"/>
</dbReference>
<dbReference type="HOGENOM" id="CLU_011252_0_1_3"/>
<evidence type="ECO:0000313" key="11">
    <source>
        <dbReference type="Proteomes" id="UP000001420"/>
    </source>
</evidence>
<dbReference type="GO" id="GO:0043023">
    <property type="term" value="F:ribosomal large subunit binding"/>
    <property type="evidence" value="ECO:0007669"/>
    <property type="project" value="UniProtKB-UniRule"/>
</dbReference>
<evidence type="ECO:0000256" key="7">
    <source>
        <dbReference type="HAMAP-Rule" id="MF_00092"/>
    </source>
</evidence>
<dbReference type="SMART" id="SM00463">
    <property type="entry name" value="SMR"/>
    <property type="match status" value="1"/>
</dbReference>
<dbReference type="PATRIC" id="fig|167539.5.peg.253"/>
<accession>Q7VDX0</accession>
<dbReference type="SMART" id="SM00382">
    <property type="entry name" value="AAA"/>
    <property type="match status" value="1"/>
</dbReference>
<keyword evidence="3 7" id="KW-0378">Hydrolase</keyword>
<dbReference type="HAMAP" id="MF_00092">
    <property type="entry name" value="MutS2"/>
    <property type="match status" value="1"/>
</dbReference>
<dbReference type="PROSITE" id="PS50828">
    <property type="entry name" value="SMR"/>
    <property type="match status" value="1"/>
</dbReference>
<keyword evidence="7" id="KW-0255">Endonuclease</keyword>
<evidence type="ECO:0000313" key="10">
    <source>
        <dbReference type="EMBL" id="AAP99291.1"/>
    </source>
</evidence>
<dbReference type="Pfam" id="PF00488">
    <property type="entry name" value="MutS_V"/>
    <property type="match status" value="1"/>
</dbReference>
<keyword evidence="7" id="KW-0540">Nuclease</keyword>
<dbReference type="PIRSF" id="PIRSF005814">
    <property type="entry name" value="MutS_YshD"/>
    <property type="match status" value="1"/>
</dbReference>
<evidence type="ECO:0000256" key="6">
    <source>
        <dbReference type="ARBA" id="ARBA00023125"/>
    </source>
</evidence>
<dbReference type="InterPro" id="IPR000432">
    <property type="entry name" value="DNA_mismatch_repair_MutS_C"/>
</dbReference>
<dbReference type="EC" id="3.1.-.-" evidence="7"/>
<dbReference type="InterPro" id="IPR005747">
    <property type="entry name" value="MutS2"/>
</dbReference>
<dbReference type="Proteomes" id="UP000001420">
    <property type="component" value="Chromosome"/>
</dbReference>
<dbReference type="GO" id="GO:0072344">
    <property type="term" value="P:rescue of stalled ribosome"/>
    <property type="evidence" value="ECO:0007669"/>
    <property type="project" value="UniProtKB-UniRule"/>
</dbReference>
<organism evidence="10 11">
    <name type="scientific">Prochlorococcus marinus (strain SARG / CCMP1375 / SS120)</name>
    <dbReference type="NCBI Taxonomy" id="167539"/>
    <lineage>
        <taxon>Bacteria</taxon>
        <taxon>Bacillati</taxon>
        <taxon>Cyanobacteriota</taxon>
        <taxon>Cyanophyceae</taxon>
        <taxon>Synechococcales</taxon>
        <taxon>Prochlorococcaceae</taxon>
        <taxon>Prochlorococcus</taxon>
    </lineage>
</organism>
<dbReference type="OrthoDB" id="9808166at2"/>
<feature type="coiled-coil region" evidence="8">
    <location>
        <begin position="539"/>
        <end position="569"/>
    </location>
</feature>
<keyword evidence="5 7" id="KW-0694">RNA-binding</keyword>
<dbReference type="STRING" id="167539.Pro_0245"/>
<dbReference type="EC" id="3.6.4.-" evidence="7"/>
<dbReference type="NCBIfam" id="TIGR01069">
    <property type="entry name" value="mutS2"/>
    <property type="match status" value="1"/>
</dbReference>
<dbReference type="InterPro" id="IPR003593">
    <property type="entry name" value="AAA+_ATPase"/>
</dbReference>
<protein>
    <recommendedName>
        <fullName evidence="7">Endonuclease MutS2</fullName>
        <ecNumber evidence="7">3.1.-.-</ecNumber>
    </recommendedName>
    <alternativeName>
        <fullName evidence="7">Ribosome-associated protein quality control-upstream factor</fullName>
        <shortName evidence="7">RQC-upstream factor</shortName>
        <shortName evidence="7">RqcU</shortName>
        <ecNumber evidence="7">3.6.4.-</ecNumber>
    </alternativeName>
</protein>
<dbReference type="eggNOG" id="COG1193">
    <property type="taxonomic scope" value="Bacteria"/>
</dbReference>
<feature type="coiled-coil region" evidence="8">
    <location>
        <begin position="152"/>
        <end position="179"/>
    </location>
</feature>
<dbReference type="FunFam" id="3.40.50.300:FF:000830">
    <property type="entry name" value="Endonuclease MutS2"/>
    <property type="match status" value="1"/>
</dbReference>
<dbReference type="SUPFAM" id="SSF52540">
    <property type="entry name" value="P-loop containing nucleoside triphosphate hydrolases"/>
    <property type="match status" value="1"/>
</dbReference>
<dbReference type="InterPro" id="IPR046893">
    <property type="entry name" value="MSSS"/>
</dbReference>
<evidence type="ECO:0000256" key="3">
    <source>
        <dbReference type="ARBA" id="ARBA00022801"/>
    </source>
</evidence>
<feature type="binding site" evidence="7">
    <location>
        <begin position="354"/>
        <end position="361"/>
    </location>
    <ligand>
        <name>ATP</name>
        <dbReference type="ChEBI" id="CHEBI:30616"/>
    </ligand>
</feature>
<dbReference type="InterPro" id="IPR036063">
    <property type="entry name" value="Smr_dom_sf"/>
</dbReference>
<keyword evidence="2 7" id="KW-0547">Nucleotide-binding</keyword>
<dbReference type="GO" id="GO:0006298">
    <property type="term" value="P:mismatch repair"/>
    <property type="evidence" value="ECO:0007669"/>
    <property type="project" value="InterPro"/>
</dbReference>
<dbReference type="SUPFAM" id="SSF48334">
    <property type="entry name" value="DNA repair protein MutS, domain III"/>
    <property type="match status" value="1"/>
</dbReference>
<dbReference type="GO" id="GO:0030983">
    <property type="term" value="F:mismatched DNA binding"/>
    <property type="evidence" value="ECO:0007669"/>
    <property type="project" value="InterPro"/>
</dbReference>
<comment type="subunit">
    <text evidence="7">Homodimer. Binds to stalled ribosomes, contacting rRNA.</text>
</comment>
<dbReference type="GO" id="GO:0005524">
    <property type="term" value="F:ATP binding"/>
    <property type="evidence" value="ECO:0007669"/>
    <property type="project" value="UniProtKB-UniRule"/>
</dbReference>
<dbReference type="Gene3D" id="3.40.50.300">
    <property type="entry name" value="P-loop containing nucleotide triphosphate hydrolases"/>
    <property type="match status" value="1"/>
</dbReference>
<dbReference type="GO" id="GO:0004519">
    <property type="term" value="F:endonuclease activity"/>
    <property type="evidence" value="ECO:0007669"/>
    <property type="project" value="UniProtKB-UniRule"/>
</dbReference>
<dbReference type="KEGG" id="pma:Pro_0245"/>
<evidence type="ECO:0000256" key="2">
    <source>
        <dbReference type="ARBA" id="ARBA00022741"/>
    </source>
</evidence>
<feature type="domain" description="Smr" evidence="9">
    <location>
        <begin position="734"/>
        <end position="805"/>
    </location>
</feature>
<dbReference type="Pfam" id="PF01713">
    <property type="entry name" value="Smr"/>
    <property type="match status" value="1"/>
</dbReference>
<dbReference type="GO" id="GO:0019843">
    <property type="term" value="F:rRNA binding"/>
    <property type="evidence" value="ECO:0007669"/>
    <property type="project" value="UniProtKB-UniRule"/>
</dbReference>
<keyword evidence="8" id="KW-0175">Coiled coil</keyword>
<gene>
    <name evidence="7" type="primary">mutS2</name>
    <name evidence="7" type="synonym">rqcU</name>
    <name evidence="10" type="ordered locus">Pro_0245</name>
</gene>
<keyword evidence="4 7" id="KW-0067">ATP-binding</keyword>
<dbReference type="SMART" id="SM00534">
    <property type="entry name" value="MUTSac"/>
    <property type="match status" value="1"/>
</dbReference>
<keyword evidence="11" id="KW-1185">Reference proteome</keyword>
<dbReference type="SUPFAM" id="SSF160443">
    <property type="entry name" value="SMR domain-like"/>
    <property type="match status" value="1"/>
</dbReference>